<evidence type="ECO:0008006" key="3">
    <source>
        <dbReference type="Google" id="ProtNLM"/>
    </source>
</evidence>
<dbReference type="STRING" id="1450539.A0A318Z1R2"/>
<evidence type="ECO:0000313" key="1">
    <source>
        <dbReference type="EMBL" id="PYH40324.1"/>
    </source>
</evidence>
<dbReference type="SUPFAM" id="SSF48403">
    <property type="entry name" value="Ankyrin repeat"/>
    <property type="match status" value="1"/>
</dbReference>
<dbReference type="Gene3D" id="1.25.40.20">
    <property type="entry name" value="Ankyrin repeat-containing domain"/>
    <property type="match status" value="1"/>
</dbReference>
<reference evidence="1 2" key="1">
    <citation type="submission" date="2016-12" db="EMBL/GenBank/DDBJ databases">
        <title>The genomes of Aspergillus section Nigri reveals drivers in fungal speciation.</title>
        <authorList>
            <consortium name="DOE Joint Genome Institute"/>
            <person name="Vesth T.C."/>
            <person name="Nybo J."/>
            <person name="Theobald S."/>
            <person name="Brandl J."/>
            <person name="Frisvad J.C."/>
            <person name="Nielsen K.F."/>
            <person name="Lyhne E.K."/>
            <person name="Kogle M.E."/>
            <person name="Kuo A."/>
            <person name="Riley R."/>
            <person name="Clum A."/>
            <person name="Nolan M."/>
            <person name="Lipzen A."/>
            <person name="Salamov A."/>
            <person name="Henrissat B."/>
            <person name="Wiebenga A."/>
            <person name="De Vries R.P."/>
            <person name="Grigoriev I.V."/>
            <person name="Mortensen U.H."/>
            <person name="Andersen M.R."/>
            <person name="Baker S.E."/>
        </authorList>
    </citation>
    <scope>NUCLEOTIDE SEQUENCE [LARGE SCALE GENOMIC DNA]</scope>
    <source>
        <strain evidence="1 2">JOP 1030-1</strain>
    </source>
</reference>
<gene>
    <name evidence="1" type="ORF">BP01DRAFT_387431</name>
</gene>
<dbReference type="AlphaFoldDB" id="A0A318Z1R2"/>
<protein>
    <recommendedName>
        <fullName evidence="3">Ankyrin</fullName>
    </recommendedName>
</protein>
<dbReference type="RefSeq" id="XP_025426306.1">
    <property type="nucleotide sequence ID" value="XM_025577739.1"/>
</dbReference>
<evidence type="ECO:0000313" key="2">
    <source>
        <dbReference type="Proteomes" id="UP000248349"/>
    </source>
</evidence>
<dbReference type="Proteomes" id="UP000248349">
    <property type="component" value="Unassembled WGS sequence"/>
</dbReference>
<dbReference type="EMBL" id="KZ821289">
    <property type="protein sequence ID" value="PYH40324.1"/>
    <property type="molecule type" value="Genomic_DNA"/>
</dbReference>
<sequence>MRGEKLLLEKGADPYSEEDSCCEYPPLKHVAGHGKVEIVRLRLKQDAASAESKKDHILRALEAACQASHDEVVDVLMDQDPFGCAGNGLQQALSLGYAAELCTAYM</sequence>
<organism evidence="1 2">
    <name type="scientific">Aspergillus saccharolyticus JOP 1030-1</name>
    <dbReference type="NCBI Taxonomy" id="1450539"/>
    <lineage>
        <taxon>Eukaryota</taxon>
        <taxon>Fungi</taxon>
        <taxon>Dikarya</taxon>
        <taxon>Ascomycota</taxon>
        <taxon>Pezizomycotina</taxon>
        <taxon>Eurotiomycetes</taxon>
        <taxon>Eurotiomycetidae</taxon>
        <taxon>Eurotiales</taxon>
        <taxon>Aspergillaceae</taxon>
        <taxon>Aspergillus</taxon>
        <taxon>Aspergillus subgen. Circumdati</taxon>
    </lineage>
</organism>
<dbReference type="InterPro" id="IPR036770">
    <property type="entry name" value="Ankyrin_rpt-contain_sf"/>
</dbReference>
<dbReference type="GeneID" id="37078968"/>
<keyword evidence="2" id="KW-1185">Reference proteome</keyword>
<name>A0A318Z1R2_9EURO</name>
<accession>A0A318Z1R2</accession>
<proteinExistence type="predicted"/>
<dbReference type="OrthoDB" id="4772757at2759"/>